<dbReference type="AlphaFoldDB" id="A0A1B2DJ23"/>
<gene>
    <name evidence="1" type="ORF">BBD42_15550</name>
</gene>
<reference evidence="1" key="1">
    <citation type="submission" date="2016-08" db="EMBL/GenBank/DDBJ databases">
        <title>Complete Genome Seqeunce of Paenibacillus sp. BIHB 4019 from tea rhizoplane.</title>
        <authorList>
            <person name="Thakur R."/>
            <person name="Swarnkar M.K."/>
            <person name="Gulati A."/>
        </authorList>
    </citation>
    <scope>NUCLEOTIDE SEQUENCE [LARGE SCALE GENOMIC DNA]</scope>
    <source>
        <strain evidence="1">BIHB4019</strain>
    </source>
</reference>
<sequence length="83" mass="9509">MCVIKYSFGRDTAYSAKIILEQIGYDFAELQTLSADDKFDFSIAVIPEIQRWFSELRSSIESPTVARFIAHALDFREEVAPNE</sequence>
<organism evidence="1">
    <name type="scientific">Paenibacillus sp. BIHB 4019</name>
    <dbReference type="NCBI Taxonomy" id="1870819"/>
    <lineage>
        <taxon>Bacteria</taxon>
        <taxon>Bacillati</taxon>
        <taxon>Bacillota</taxon>
        <taxon>Bacilli</taxon>
        <taxon>Bacillales</taxon>
        <taxon>Paenibacillaceae</taxon>
        <taxon>Paenibacillus</taxon>
    </lineage>
</organism>
<accession>A0A1B2DJ23</accession>
<protein>
    <submittedName>
        <fullName evidence="1">Uncharacterized protein</fullName>
    </submittedName>
</protein>
<evidence type="ECO:0000313" key="1">
    <source>
        <dbReference type="EMBL" id="ANY67722.1"/>
    </source>
</evidence>
<name>A0A1B2DJ23_9BACL</name>
<dbReference type="EMBL" id="CP016808">
    <property type="protein sequence ID" value="ANY67722.1"/>
    <property type="molecule type" value="Genomic_DNA"/>
</dbReference>
<proteinExistence type="predicted"/>